<feature type="signal peptide" evidence="1">
    <location>
        <begin position="1"/>
        <end position="24"/>
    </location>
</feature>
<proteinExistence type="predicted"/>
<protein>
    <submittedName>
        <fullName evidence="2">Uncharacterized protein</fullName>
    </submittedName>
</protein>
<evidence type="ECO:0000313" key="2">
    <source>
        <dbReference type="EMBL" id="KAK0580215.1"/>
    </source>
</evidence>
<evidence type="ECO:0000256" key="1">
    <source>
        <dbReference type="SAM" id="SignalP"/>
    </source>
</evidence>
<sequence>MTKPRYLLPVSVIVLSCFLTRTFAASRLPQDEVDVLNQIAKTMGATNWTFGSDACEGTYDVNSCTDRPS</sequence>
<reference evidence="2" key="2">
    <citation type="submission" date="2023-06" db="EMBL/GenBank/DDBJ databases">
        <authorList>
            <person name="Swenson N.G."/>
            <person name="Wegrzyn J.L."/>
            <person name="Mcevoy S.L."/>
        </authorList>
    </citation>
    <scope>NUCLEOTIDE SEQUENCE</scope>
    <source>
        <strain evidence="2">NS2018</strain>
        <tissue evidence="2">Leaf</tissue>
    </source>
</reference>
<organism evidence="2 3">
    <name type="scientific">Acer saccharum</name>
    <name type="common">Sugar maple</name>
    <dbReference type="NCBI Taxonomy" id="4024"/>
    <lineage>
        <taxon>Eukaryota</taxon>
        <taxon>Viridiplantae</taxon>
        <taxon>Streptophyta</taxon>
        <taxon>Embryophyta</taxon>
        <taxon>Tracheophyta</taxon>
        <taxon>Spermatophyta</taxon>
        <taxon>Magnoliopsida</taxon>
        <taxon>eudicotyledons</taxon>
        <taxon>Gunneridae</taxon>
        <taxon>Pentapetalae</taxon>
        <taxon>rosids</taxon>
        <taxon>malvids</taxon>
        <taxon>Sapindales</taxon>
        <taxon>Sapindaceae</taxon>
        <taxon>Hippocastanoideae</taxon>
        <taxon>Acereae</taxon>
        <taxon>Acer</taxon>
    </lineage>
</organism>
<dbReference type="PROSITE" id="PS51257">
    <property type="entry name" value="PROKAR_LIPOPROTEIN"/>
    <property type="match status" value="1"/>
</dbReference>
<dbReference type="EMBL" id="JAUESC010000385">
    <property type="protein sequence ID" value="KAK0580215.1"/>
    <property type="molecule type" value="Genomic_DNA"/>
</dbReference>
<evidence type="ECO:0000313" key="3">
    <source>
        <dbReference type="Proteomes" id="UP001168877"/>
    </source>
</evidence>
<comment type="caution">
    <text evidence="2">The sequence shown here is derived from an EMBL/GenBank/DDBJ whole genome shotgun (WGS) entry which is preliminary data.</text>
</comment>
<name>A0AA39RZL7_ACESA</name>
<feature type="chain" id="PRO_5041438824" evidence="1">
    <location>
        <begin position="25"/>
        <end position="69"/>
    </location>
</feature>
<dbReference type="AlphaFoldDB" id="A0AA39RZL7"/>
<gene>
    <name evidence="2" type="ORF">LWI29_038140</name>
</gene>
<accession>A0AA39RZL7</accession>
<dbReference type="Proteomes" id="UP001168877">
    <property type="component" value="Unassembled WGS sequence"/>
</dbReference>
<keyword evidence="1" id="KW-0732">Signal</keyword>
<keyword evidence="3" id="KW-1185">Reference proteome</keyword>
<reference evidence="2" key="1">
    <citation type="journal article" date="2022" name="Plant J.">
        <title>Strategies of tolerance reflected in two North American maple genomes.</title>
        <authorList>
            <person name="McEvoy S.L."/>
            <person name="Sezen U.U."/>
            <person name="Trouern-Trend A."/>
            <person name="McMahon S.M."/>
            <person name="Schaberg P.G."/>
            <person name="Yang J."/>
            <person name="Wegrzyn J.L."/>
            <person name="Swenson N.G."/>
        </authorList>
    </citation>
    <scope>NUCLEOTIDE SEQUENCE</scope>
    <source>
        <strain evidence="2">NS2018</strain>
    </source>
</reference>